<evidence type="ECO:0000256" key="3">
    <source>
        <dbReference type="ARBA" id="ARBA00022840"/>
    </source>
</evidence>
<dbReference type="PANTHER" id="PTHR42798">
    <property type="entry name" value="LIPOPROTEIN-RELEASING SYSTEM ATP-BINDING PROTEIN LOLD"/>
    <property type="match status" value="1"/>
</dbReference>
<keyword evidence="1" id="KW-0813">Transport</keyword>
<dbReference type="Pfam" id="PF00005">
    <property type="entry name" value="ABC_tran"/>
    <property type="match status" value="1"/>
</dbReference>
<dbReference type="InterPro" id="IPR003439">
    <property type="entry name" value="ABC_transporter-like_ATP-bd"/>
</dbReference>
<dbReference type="Proteomes" id="UP000528322">
    <property type="component" value="Unassembled WGS sequence"/>
</dbReference>
<accession>A0A7W7Y2G6</accession>
<keyword evidence="3 6" id="KW-0067">ATP-binding</keyword>
<gene>
    <name evidence="6" type="ORF">HNR37_000178</name>
</gene>
<dbReference type="InterPro" id="IPR017871">
    <property type="entry name" value="ABC_transporter-like_CS"/>
</dbReference>
<dbReference type="AlphaFoldDB" id="A0A7W7Y2G6"/>
<evidence type="ECO:0000313" key="6">
    <source>
        <dbReference type="EMBL" id="MBB5020875.1"/>
    </source>
</evidence>
<dbReference type="CDD" id="cd03255">
    <property type="entry name" value="ABC_MJ0796_LolCDE_FtsE"/>
    <property type="match status" value="1"/>
</dbReference>
<dbReference type="InterPro" id="IPR017911">
    <property type="entry name" value="MacB-like_ATP-bd"/>
</dbReference>
<dbReference type="PROSITE" id="PS50893">
    <property type="entry name" value="ABC_TRANSPORTER_2"/>
    <property type="match status" value="1"/>
</dbReference>
<dbReference type="InterPro" id="IPR003593">
    <property type="entry name" value="AAA+_ATPase"/>
</dbReference>
<comment type="similarity">
    <text evidence="4">Belongs to the ABC transporter superfamily. Macrolide exporter (TC 3.A.1.122) family.</text>
</comment>
<evidence type="ECO:0000313" key="7">
    <source>
        <dbReference type="Proteomes" id="UP000528322"/>
    </source>
</evidence>
<evidence type="ECO:0000256" key="4">
    <source>
        <dbReference type="ARBA" id="ARBA00038388"/>
    </source>
</evidence>
<evidence type="ECO:0000259" key="5">
    <source>
        <dbReference type="PROSITE" id="PS50893"/>
    </source>
</evidence>
<evidence type="ECO:0000256" key="2">
    <source>
        <dbReference type="ARBA" id="ARBA00022741"/>
    </source>
</evidence>
<reference evidence="6 7" key="1">
    <citation type="submission" date="2020-08" db="EMBL/GenBank/DDBJ databases">
        <title>Genomic Encyclopedia of Type Strains, Phase IV (KMG-IV): sequencing the most valuable type-strain genomes for metagenomic binning, comparative biology and taxonomic classification.</title>
        <authorList>
            <person name="Goeker M."/>
        </authorList>
    </citation>
    <scope>NUCLEOTIDE SEQUENCE [LARGE SCALE GENOMIC DNA]</scope>
    <source>
        <strain evidence="6 7">DSM 22071</strain>
    </source>
</reference>
<dbReference type="RefSeq" id="WP_183728462.1">
    <property type="nucleotide sequence ID" value="NZ_JACHID010000001.1"/>
</dbReference>
<evidence type="ECO:0000256" key="1">
    <source>
        <dbReference type="ARBA" id="ARBA00022448"/>
    </source>
</evidence>
<dbReference type="PROSITE" id="PS00211">
    <property type="entry name" value="ABC_TRANSPORTER_1"/>
    <property type="match status" value="1"/>
</dbReference>
<dbReference type="InterPro" id="IPR027417">
    <property type="entry name" value="P-loop_NTPase"/>
</dbReference>
<dbReference type="GO" id="GO:0022857">
    <property type="term" value="F:transmembrane transporter activity"/>
    <property type="evidence" value="ECO:0007669"/>
    <property type="project" value="UniProtKB-ARBA"/>
</dbReference>
<organism evidence="6 7">
    <name type="scientific">Desulfurispira natronophila</name>
    <dbReference type="NCBI Taxonomy" id="682562"/>
    <lineage>
        <taxon>Bacteria</taxon>
        <taxon>Pseudomonadati</taxon>
        <taxon>Chrysiogenota</taxon>
        <taxon>Chrysiogenia</taxon>
        <taxon>Chrysiogenales</taxon>
        <taxon>Chrysiogenaceae</taxon>
        <taxon>Desulfurispira</taxon>
    </lineage>
</organism>
<keyword evidence="2" id="KW-0547">Nucleotide-binding</keyword>
<dbReference type="GO" id="GO:0098796">
    <property type="term" value="C:membrane protein complex"/>
    <property type="evidence" value="ECO:0007669"/>
    <property type="project" value="UniProtKB-ARBA"/>
</dbReference>
<dbReference type="PANTHER" id="PTHR42798:SF2">
    <property type="entry name" value="ABC TRANSPORTER ATP-BINDING PROTEIN MG467-RELATED"/>
    <property type="match status" value="1"/>
</dbReference>
<feature type="domain" description="ABC transporter" evidence="5">
    <location>
        <begin position="10"/>
        <end position="232"/>
    </location>
</feature>
<sequence>MQTLKNNWAVAAHGLEKIVPVAEGNLTIVAGVSLEINSGQSVAITGVSGSGKTTLLSLLAGLDTPTAGKVTLAGQTISAMNEDERAQVRLQHVGFVFQAFHLLPHLNALENVMLPLELAGKPHPRKRSLDMLKRVGLKERSTHFPTHLSGGEQQRVALARAFAVEPSILFADEPTGNLDGGNSEAVAQLLFSLNQEHDTTLVLVTHDMELAHRCEKTYTMSNGLLESKAALL</sequence>
<dbReference type="SUPFAM" id="SSF52540">
    <property type="entry name" value="P-loop containing nucleoside triphosphate hydrolases"/>
    <property type="match status" value="1"/>
</dbReference>
<keyword evidence="7" id="KW-1185">Reference proteome</keyword>
<comment type="caution">
    <text evidence="6">The sequence shown here is derived from an EMBL/GenBank/DDBJ whole genome shotgun (WGS) entry which is preliminary data.</text>
</comment>
<protein>
    <submittedName>
        <fullName evidence="6">Putative ABC transport system ATP-binding protein</fullName>
    </submittedName>
</protein>
<dbReference type="GO" id="GO:0016887">
    <property type="term" value="F:ATP hydrolysis activity"/>
    <property type="evidence" value="ECO:0007669"/>
    <property type="project" value="InterPro"/>
</dbReference>
<dbReference type="Gene3D" id="3.40.50.300">
    <property type="entry name" value="P-loop containing nucleotide triphosphate hydrolases"/>
    <property type="match status" value="1"/>
</dbReference>
<dbReference type="SMART" id="SM00382">
    <property type="entry name" value="AAA"/>
    <property type="match status" value="1"/>
</dbReference>
<name>A0A7W7Y2G6_9BACT</name>
<proteinExistence type="inferred from homology"/>
<dbReference type="GO" id="GO:0005524">
    <property type="term" value="F:ATP binding"/>
    <property type="evidence" value="ECO:0007669"/>
    <property type="project" value="UniProtKB-KW"/>
</dbReference>
<dbReference type="EMBL" id="JACHID010000001">
    <property type="protein sequence ID" value="MBB5020875.1"/>
    <property type="molecule type" value="Genomic_DNA"/>
</dbReference>
<dbReference type="FunFam" id="3.40.50.300:FF:000032">
    <property type="entry name" value="Export ABC transporter ATP-binding protein"/>
    <property type="match status" value="1"/>
</dbReference>